<feature type="transmembrane region" description="Helical" evidence="10">
    <location>
        <begin position="108"/>
        <end position="127"/>
    </location>
</feature>
<accession>A0A850PDT4</accession>
<evidence type="ECO:0000259" key="12">
    <source>
        <dbReference type="Pfam" id="PF16916"/>
    </source>
</evidence>
<dbReference type="AlphaFoldDB" id="A0A850PDT4"/>
<reference evidence="13 14" key="1">
    <citation type="submission" date="2020-06" db="EMBL/GenBank/DDBJ databases">
        <title>Description of novel acetic acid bacteria.</title>
        <authorList>
            <person name="Sombolestani A."/>
        </authorList>
    </citation>
    <scope>NUCLEOTIDE SEQUENCE [LARGE SCALE GENOMIC DNA]</scope>
    <source>
        <strain evidence="13 14">LMG 27010</strain>
    </source>
</reference>
<organism evidence="13 14">
    <name type="scientific">Ameyamaea chiangmaiensis</name>
    <dbReference type="NCBI Taxonomy" id="442969"/>
    <lineage>
        <taxon>Bacteria</taxon>
        <taxon>Pseudomonadati</taxon>
        <taxon>Pseudomonadota</taxon>
        <taxon>Alphaproteobacteria</taxon>
        <taxon>Acetobacterales</taxon>
        <taxon>Acetobacteraceae</taxon>
        <taxon>Ameyamaea</taxon>
    </lineage>
</organism>
<evidence type="ECO:0000256" key="9">
    <source>
        <dbReference type="SAM" id="MobiDB-lite"/>
    </source>
</evidence>
<dbReference type="NCBIfam" id="TIGR01297">
    <property type="entry name" value="CDF"/>
    <property type="match status" value="1"/>
</dbReference>
<keyword evidence="14" id="KW-1185">Reference proteome</keyword>
<dbReference type="InterPro" id="IPR002524">
    <property type="entry name" value="Cation_efflux"/>
</dbReference>
<dbReference type="PANTHER" id="PTHR11562">
    <property type="entry name" value="CATION EFFLUX PROTEIN/ ZINC TRANSPORTER"/>
    <property type="match status" value="1"/>
</dbReference>
<dbReference type="SUPFAM" id="SSF161111">
    <property type="entry name" value="Cation efflux protein transmembrane domain-like"/>
    <property type="match status" value="1"/>
</dbReference>
<keyword evidence="3" id="KW-0813">Transport</keyword>
<feature type="domain" description="Cation efflux protein transmembrane" evidence="11">
    <location>
        <begin position="43"/>
        <end position="229"/>
    </location>
</feature>
<dbReference type="Gene3D" id="1.20.1510.10">
    <property type="entry name" value="Cation efflux protein transmembrane domain"/>
    <property type="match status" value="1"/>
</dbReference>
<dbReference type="InterPro" id="IPR058533">
    <property type="entry name" value="Cation_efflux_TM"/>
</dbReference>
<evidence type="ECO:0000313" key="14">
    <source>
        <dbReference type="Proteomes" id="UP000585665"/>
    </source>
</evidence>
<protein>
    <submittedName>
        <fullName evidence="13">Cation transporter</fullName>
    </submittedName>
</protein>
<evidence type="ECO:0000313" key="13">
    <source>
        <dbReference type="EMBL" id="NVN40436.1"/>
    </source>
</evidence>
<dbReference type="GO" id="GO:0005385">
    <property type="term" value="F:zinc ion transmembrane transporter activity"/>
    <property type="evidence" value="ECO:0007669"/>
    <property type="project" value="TreeGrafter"/>
</dbReference>
<dbReference type="InterPro" id="IPR050681">
    <property type="entry name" value="CDF/SLC30A"/>
</dbReference>
<evidence type="ECO:0000256" key="7">
    <source>
        <dbReference type="ARBA" id="ARBA00023065"/>
    </source>
</evidence>
<feature type="compositionally biased region" description="Basic and acidic residues" evidence="9">
    <location>
        <begin position="1"/>
        <end position="12"/>
    </location>
</feature>
<dbReference type="RefSeq" id="WP_176613402.1">
    <property type="nucleotide sequence ID" value="NZ_JABXXR010000044.1"/>
</dbReference>
<evidence type="ECO:0000259" key="11">
    <source>
        <dbReference type="Pfam" id="PF01545"/>
    </source>
</evidence>
<keyword evidence="4 10" id="KW-0812">Transmembrane</keyword>
<evidence type="ECO:0000256" key="3">
    <source>
        <dbReference type="ARBA" id="ARBA00022448"/>
    </source>
</evidence>
<evidence type="ECO:0000256" key="6">
    <source>
        <dbReference type="ARBA" id="ARBA00022989"/>
    </source>
</evidence>
<keyword evidence="5" id="KW-0862">Zinc</keyword>
<dbReference type="PANTHER" id="PTHR11562:SF17">
    <property type="entry name" value="RE54080P-RELATED"/>
    <property type="match status" value="1"/>
</dbReference>
<dbReference type="Proteomes" id="UP000585665">
    <property type="component" value="Unassembled WGS sequence"/>
</dbReference>
<feature type="domain" description="Cation efflux protein cytoplasmic" evidence="12">
    <location>
        <begin position="238"/>
        <end position="310"/>
    </location>
</feature>
<evidence type="ECO:0000256" key="1">
    <source>
        <dbReference type="ARBA" id="ARBA00004141"/>
    </source>
</evidence>
<dbReference type="GO" id="GO:0005886">
    <property type="term" value="C:plasma membrane"/>
    <property type="evidence" value="ECO:0007669"/>
    <property type="project" value="TreeGrafter"/>
</dbReference>
<comment type="subcellular location">
    <subcellularLocation>
        <location evidence="1">Membrane</location>
        <topology evidence="1">Multi-pass membrane protein</topology>
    </subcellularLocation>
</comment>
<evidence type="ECO:0000256" key="2">
    <source>
        <dbReference type="ARBA" id="ARBA00008873"/>
    </source>
</evidence>
<feature type="region of interest" description="Disordered" evidence="9">
    <location>
        <begin position="1"/>
        <end position="30"/>
    </location>
</feature>
<dbReference type="EMBL" id="JABXXR010000044">
    <property type="protein sequence ID" value="NVN40436.1"/>
    <property type="molecule type" value="Genomic_DNA"/>
</dbReference>
<evidence type="ECO:0000256" key="5">
    <source>
        <dbReference type="ARBA" id="ARBA00022906"/>
    </source>
</evidence>
<evidence type="ECO:0000256" key="4">
    <source>
        <dbReference type="ARBA" id="ARBA00022692"/>
    </source>
</evidence>
<dbReference type="InterPro" id="IPR027469">
    <property type="entry name" value="Cation_efflux_TMD_sf"/>
</dbReference>
<keyword evidence="5" id="KW-0864">Zinc transport</keyword>
<keyword evidence="6 10" id="KW-1133">Transmembrane helix</keyword>
<dbReference type="Pfam" id="PF01545">
    <property type="entry name" value="Cation_efflux"/>
    <property type="match status" value="1"/>
</dbReference>
<gene>
    <name evidence="13" type="ORF">HUK82_07650</name>
</gene>
<evidence type="ECO:0000256" key="10">
    <source>
        <dbReference type="SAM" id="Phobius"/>
    </source>
</evidence>
<keyword evidence="7" id="KW-0406">Ion transport</keyword>
<name>A0A850PDT4_9PROT</name>
<comment type="caution">
    <text evidence="13">The sequence shown here is derived from an EMBL/GenBank/DDBJ whole genome shotgun (WGS) entry which is preliminary data.</text>
</comment>
<dbReference type="InterPro" id="IPR027470">
    <property type="entry name" value="Cation_efflux_CTD"/>
</dbReference>
<comment type="similarity">
    <text evidence="2">Belongs to the cation diffusion facilitator (CDF) transporter (TC 2.A.4) family. SLC30A subfamily.</text>
</comment>
<feature type="transmembrane region" description="Helical" evidence="10">
    <location>
        <begin position="139"/>
        <end position="163"/>
    </location>
</feature>
<feature type="transmembrane region" description="Helical" evidence="10">
    <location>
        <begin position="203"/>
        <end position="224"/>
    </location>
</feature>
<proteinExistence type="inferred from homology"/>
<evidence type="ECO:0000256" key="8">
    <source>
        <dbReference type="ARBA" id="ARBA00023136"/>
    </source>
</evidence>
<sequence length="325" mass="33234">MHDAHHSHDGHDHAHHHGHDHGHGHAHGGHVHALPSSSTAFAIGIALNTAYLAAETLWGLWGHSLALLADAGHNLSDVLALAAAWGAQTLGRRAPSARFTYGLRKSSILVALGNAIVLMLLTGGIVLESIDHLLHPVATGGTVVMIVAALGIVVNGGTALLFAAGAKEDLNVAGAFAHMMSDAVMSLVVVAAGGLIWATGWTWLDPAASIVVSVAIVVATWSLLRRSLDLALDGVPKGVDPAAVADSLRALPGVADLHDLHIWPLSTTETALTAHLVRTGAGDDDAVLAAASGMLAQRFRIGHATLQVESVACAAACALSPPDAV</sequence>
<feature type="transmembrane region" description="Helical" evidence="10">
    <location>
        <begin position="175"/>
        <end position="197"/>
    </location>
</feature>
<keyword evidence="8 10" id="KW-0472">Membrane</keyword>
<feature type="compositionally biased region" description="Basic residues" evidence="9">
    <location>
        <begin position="13"/>
        <end position="30"/>
    </location>
</feature>
<dbReference type="Pfam" id="PF16916">
    <property type="entry name" value="ZT_dimer"/>
    <property type="match status" value="1"/>
</dbReference>